<proteinExistence type="predicted"/>
<dbReference type="SUPFAM" id="SSF158682">
    <property type="entry name" value="TerB-like"/>
    <property type="match status" value="1"/>
</dbReference>
<evidence type="ECO:0000259" key="1">
    <source>
        <dbReference type="Pfam" id="PF05099"/>
    </source>
</evidence>
<dbReference type="CDD" id="cd07313">
    <property type="entry name" value="terB_like_2"/>
    <property type="match status" value="1"/>
</dbReference>
<organism evidence="2 3">
    <name type="scientific">Tritonibacter multivorans</name>
    <dbReference type="NCBI Taxonomy" id="928856"/>
    <lineage>
        <taxon>Bacteria</taxon>
        <taxon>Pseudomonadati</taxon>
        <taxon>Pseudomonadota</taxon>
        <taxon>Alphaproteobacteria</taxon>
        <taxon>Rhodobacterales</taxon>
        <taxon>Paracoccaceae</taxon>
        <taxon>Tritonibacter</taxon>
    </lineage>
</organism>
<feature type="domain" description="Co-chaperone DjlA N-terminal" evidence="1">
    <location>
        <begin position="23"/>
        <end position="140"/>
    </location>
</feature>
<dbReference type="Pfam" id="PF05099">
    <property type="entry name" value="TerB"/>
    <property type="match status" value="1"/>
</dbReference>
<dbReference type="RefSeq" id="WP_058291304.1">
    <property type="nucleotide sequence ID" value="NZ_CYSD01000042.1"/>
</dbReference>
<dbReference type="AlphaFoldDB" id="A0A0P1GHK5"/>
<name>A0A0P1GHK5_9RHOB</name>
<reference evidence="2 3" key="1">
    <citation type="submission" date="2015-09" db="EMBL/GenBank/DDBJ databases">
        <authorList>
            <consortium name="Swine Surveillance"/>
        </authorList>
    </citation>
    <scope>NUCLEOTIDE SEQUENCE [LARGE SCALE GENOMIC DNA]</scope>
    <source>
        <strain evidence="2 3">CECT 7557</strain>
    </source>
</reference>
<dbReference type="OrthoDB" id="5402150at2"/>
<dbReference type="STRING" id="928856.SAMN04488049_102146"/>
<dbReference type="Proteomes" id="UP000052022">
    <property type="component" value="Unassembled WGS sequence"/>
</dbReference>
<protein>
    <submittedName>
        <fullName evidence="2">Tellurite resistance protein</fullName>
    </submittedName>
</protein>
<accession>A0A0P1GHK5</accession>
<dbReference type="EMBL" id="CYSD01000042">
    <property type="protein sequence ID" value="CUH81236.1"/>
    <property type="molecule type" value="Genomic_DNA"/>
</dbReference>
<gene>
    <name evidence="2" type="ORF">TRM7557_03310</name>
</gene>
<sequence>MIADLLKRLLEPSPAILPDEDARLAMCALLVRLARADDRYDDAERDRIDRILRTRFDLDPGASQILREQGEAMEAEAPDTVRFTRAIKEAVPLEGRAGVVESLWQVALSDGERDAEEDALIRLAANLLGVNDVDSAKARQRAEAKL</sequence>
<evidence type="ECO:0000313" key="3">
    <source>
        <dbReference type="Proteomes" id="UP000052022"/>
    </source>
</evidence>
<evidence type="ECO:0000313" key="2">
    <source>
        <dbReference type="EMBL" id="CUH81236.1"/>
    </source>
</evidence>
<keyword evidence="3" id="KW-1185">Reference proteome</keyword>
<dbReference type="InterPro" id="IPR029024">
    <property type="entry name" value="TerB-like"/>
</dbReference>
<dbReference type="Gene3D" id="1.10.3680.10">
    <property type="entry name" value="TerB-like"/>
    <property type="match status" value="1"/>
</dbReference>
<dbReference type="InterPro" id="IPR007791">
    <property type="entry name" value="DjlA_N"/>
</dbReference>